<organism evidence="6 7">
    <name type="scientific">Potamilus streckersoni</name>
    <dbReference type="NCBI Taxonomy" id="2493646"/>
    <lineage>
        <taxon>Eukaryota</taxon>
        <taxon>Metazoa</taxon>
        <taxon>Spiralia</taxon>
        <taxon>Lophotrochozoa</taxon>
        <taxon>Mollusca</taxon>
        <taxon>Bivalvia</taxon>
        <taxon>Autobranchia</taxon>
        <taxon>Heteroconchia</taxon>
        <taxon>Palaeoheterodonta</taxon>
        <taxon>Unionida</taxon>
        <taxon>Unionoidea</taxon>
        <taxon>Unionidae</taxon>
        <taxon>Ambleminae</taxon>
        <taxon>Lampsilini</taxon>
        <taxon>Potamilus</taxon>
    </lineage>
</organism>
<feature type="repeat" description="ANK" evidence="3">
    <location>
        <begin position="870"/>
        <end position="902"/>
    </location>
</feature>
<dbReference type="PROSITE" id="PS50088">
    <property type="entry name" value="ANK_REPEAT"/>
    <property type="match status" value="18"/>
</dbReference>
<feature type="repeat" description="ANK" evidence="3">
    <location>
        <begin position="1674"/>
        <end position="1706"/>
    </location>
</feature>
<dbReference type="PROSITE" id="PS50297">
    <property type="entry name" value="ANK_REP_REGION"/>
    <property type="match status" value="13"/>
</dbReference>
<feature type="repeat" description="ANK" evidence="3">
    <location>
        <begin position="1540"/>
        <end position="1572"/>
    </location>
</feature>
<evidence type="ECO:0000256" key="2">
    <source>
        <dbReference type="ARBA" id="ARBA00023043"/>
    </source>
</evidence>
<feature type="compositionally biased region" description="Basic and acidic residues" evidence="5">
    <location>
        <begin position="55"/>
        <end position="67"/>
    </location>
</feature>
<feature type="repeat" description="ANK" evidence="3">
    <location>
        <begin position="1339"/>
        <end position="1371"/>
    </location>
</feature>
<dbReference type="Pfam" id="PF12796">
    <property type="entry name" value="Ank_2"/>
    <property type="match status" value="12"/>
</dbReference>
<feature type="repeat" description="ANK" evidence="3">
    <location>
        <begin position="1004"/>
        <end position="1036"/>
    </location>
</feature>
<protein>
    <submittedName>
        <fullName evidence="6">Uncharacterized protein</fullName>
    </submittedName>
</protein>
<dbReference type="Pfam" id="PF13606">
    <property type="entry name" value="Ank_3"/>
    <property type="match status" value="1"/>
</dbReference>
<dbReference type="PANTHER" id="PTHR24198:SF165">
    <property type="entry name" value="ANKYRIN REPEAT-CONTAINING PROTEIN-RELATED"/>
    <property type="match status" value="1"/>
</dbReference>
<evidence type="ECO:0000313" key="7">
    <source>
        <dbReference type="Proteomes" id="UP001195483"/>
    </source>
</evidence>
<gene>
    <name evidence="6" type="ORF">CHS0354_020954</name>
</gene>
<sequence>MKRQTGIENYSTAMNKRRRQTDEDLTKISDTSQEETPKHVKDEDLTKTSETSQEETPKHVKAEEYKTDPGVNKQESKTHAKGQVVYDSYQNKRDKAILNENRKRLKELSEKHENQKRGIRYLQERTENPPMVMDKADINYKYKNGESLLHAACLQGGLKMVKFVQSTNPLLVRQFDSKGRSVCHSAAAGGSVDVLNFLVQEGADPLCTDVDGLNILQYACLEGNKEMAFHLMDNYSVMLYNVGKGVYTVSHCAAYGGSIAIFKRVFKLMNVSCRADSSKCYDETESHHEKHASLRVRTKAGETLLHMACLNGKLEMTQYLIAKYPDMVNEVNQHKASLAHYAAEGGNISVLQYLIDHGLDPWCRTDTQQTLLHMSCISGQLEITEYLLEKYTDMINEVDNEKRTPAHYAAYIGDVSVVQPMTDQVVDLSCGSAAQQILTYSSCTKSHLKIITYMIKKNPYVINGVDSCNETPAHYAAKTGTIPVLQYLIDKGLNPWCRTDTQETLLHKACIAGQLEMTQYLLEKYPDMIKEVDNCERTPGHYAAQSRNIRVLQYLIDQGLDPWCRTTSQETLLHLSCIAGRLEMTQYLVEKYSDMIKEVDKRNESPGHYAVQNSNVDVLQYLIVQGLDPWCRTKIQETLFHVSSISGQLEMSKYLVEKYPDMINHVDSYHETPGHYAAYGGNISVLQCLIDQGLDPSCISVHQQTLLHQSCFAGQLAMSKYLIENYPEMINEVDSSNETPAHSAAYGGNVSILQYLIDQGLNPWSESVQRQTLLHHSCVSGQLEMSKYLIEKYPDMIYQVDNDKETSAHYASQSDNVSVLQYLIDKGLDPLCRTATQETLLHMACFAGQLEMTQYLVEKYPDMIYQVDKYKHTPTHCASHSGNVSVLKYLIDKGLDPQCKTATQETLLHNACFAGQLEMTQYLVEQYPDMIYQVDNEKGTSAHDATLSGNVCVLQYLIDKGLDPLCRTATQETFLHKAAKSGQLEMTQYLVEKYPEMICQFDNYKHTPAHCAAQSGNVSVLKYLIDKGLNPQCKTATQETLLHKACFAGQLEMTQYLAEKYPDMIYQVFNYKHTPTHCAAHSGNVSVLQYLTDKGLDPWCRTARQETLLHKACIAGHLEMTQYLVKKYPDMIYHVGNDKDTPAHCAAQSGNVSVLKYLIDKGLDPRSRTATQETLLHMACFAGQLEMTQYLVEKYPDMIYQVDKYKHTPTHCASHSGNASVSKYLIDKGLDPQCKTATQETLLHNACFAGQLEMTQYLVEQYPDMIYQVDNEKGTSAHDAALSGNVCVLQYLLDKGLDPLCRTATQETLLHKAAKSGQLEMTQYLVEKYPEMICQFDNYKHTPAHCAAQSGNVSVLKYLIDKGLNPQCKTATQETLLHKACFAGQLEMTQYLAEKYPDMIYQVFNYKHTPTHCAAHSGNVSVLQYLTDKGLDPWCRTARQETLLHKACIAGHLEMTQYLVKKYPDMIYHVGNDKDTPAHCAAQSGNVSVLKYLIDKGLDPRSRTATQETLLHMACFAGQLEMTQYLVEKYPDMIYQVDKYKHTPTHCASHSGNVSVSKYLIDKGLDPQCKTATQETLLHNACFAGQLEMTQYLVEQYPDMIYQVDNEKGTSAHDAALSGNVCVLQYLLDKGLDPLCRTATQETLLHKAAKSGQLEMTQYLVEKYPEMICQFDNYKHTPAHCAAQSGNVSVLKYLIDKGLNPQCKTATQETLLHKACFAGQLEMTQYLVEKYPDMIYHVGNNKDTPGHCAAQSGNVSVLKYLIDKGLDPRCRTATQETLLYRACIAGQLEMTQYLVEKYPDMIYQVYNYKHTPTHCAAHSGNVSVLQYLTDKGLDPRCRTATQETLLHKACFASHLEMTQYLVEKYPDMIYQVDTYKRTPAHDAAFSGNVCVLQYLIDKGLDPLCRTATQETLLYRACIAGQLEMTQYLVEKYPDMIYQVDNDKVSPTHCASHSGNVSVLQYLIDKGLDPRSRTATQETLLHKACFAGQLEMTQCLVEQYPDMIYQVDNYKHTPAHDAALSGNVYVLQYLIDKGLNPRCRTATQETLLHKAVKSGQLEMTQYLVEKYPEMICQFDNHNHTPAHFAFRNGNDSVLQYLINKGQKP</sequence>
<keyword evidence="1" id="KW-0677">Repeat</keyword>
<dbReference type="Gene3D" id="1.25.40.20">
    <property type="entry name" value="Ankyrin repeat-containing domain"/>
    <property type="match status" value="12"/>
</dbReference>
<comment type="caution">
    <text evidence="6">The sequence shown here is derived from an EMBL/GenBank/DDBJ whole genome shotgun (WGS) entry which is preliminary data.</text>
</comment>
<dbReference type="EMBL" id="JAEAOA010001284">
    <property type="protein sequence ID" value="KAK3588331.1"/>
    <property type="molecule type" value="Genomic_DNA"/>
</dbReference>
<evidence type="ECO:0000256" key="3">
    <source>
        <dbReference type="PROSITE-ProRule" id="PRU00023"/>
    </source>
</evidence>
<dbReference type="SMART" id="SM00248">
    <property type="entry name" value="ANK"/>
    <property type="match status" value="56"/>
</dbReference>
<dbReference type="InterPro" id="IPR002110">
    <property type="entry name" value="Ankyrin_rpt"/>
</dbReference>
<feature type="repeat" description="ANK" evidence="3">
    <location>
        <begin position="1808"/>
        <end position="1840"/>
    </location>
</feature>
<feature type="repeat" description="ANK" evidence="3">
    <location>
        <begin position="468"/>
        <end position="494"/>
    </location>
</feature>
<dbReference type="SUPFAM" id="SSF48403">
    <property type="entry name" value="Ankyrin repeat"/>
    <property type="match status" value="6"/>
</dbReference>
<reference evidence="6" key="2">
    <citation type="journal article" date="2021" name="Genome Biol. Evol.">
        <title>Developing a high-quality reference genome for a parasitic bivalve with doubly uniparental inheritance (Bivalvia: Unionida).</title>
        <authorList>
            <person name="Smith C.H."/>
        </authorList>
    </citation>
    <scope>NUCLEOTIDE SEQUENCE</scope>
    <source>
        <strain evidence="6">CHS0354</strain>
        <tissue evidence="6">Mantle</tissue>
    </source>
</reference>
<feature type="repeat" description="ANK" evidence="3">
    <location>
        <begin position="1473"/>
        <end position="1505"/>
    </location>
</feature>
<keyword evidence="4" id="KW-0175">Coiled coil</keyword>
<feature type="compositionally biased region" description="Polar residues" evidence="5">
    <location>
        <begin position="1"/>
        <end position="14"/>
    </location>
</feature>
<dbReference type="Pfam" id="PF13637">
    <property type="entry name" value="Ank_4"/>
    <property type="match status" value="8"/>
</dbReference>
<feature type="region of interest" description="Disordered" evidence="5">
    <location>
        <begin position="1"/>
        <end position="81"/>
    </location>
</feature>
<proteinExistence type="predicted"/>
<feature type="repeat" description="ANK" evidence="3">
    <location>
        <begin position="2009"/>
        <end position="2041"/>
    </location>
</feature>
<feature type="repeat" description="ANK" evidence="3">
    <location>
        <begin position="669"/>
        <end position="701"/>
    </location>
</feature>
<keyword evidence="7" id="KW-1185">Reference proteome</keyword>
<evidence type="ECO:0000256" key="5">
    <source>
        <dbReference type="SAM" id="MobiDB-lite"/>
    </source>
</evidence>
<evidence type="ECO:0000256" key="4">
    <source>
        <dbReference type="SAM" id="Coils"/>
    </source>
</evidence>
<feature type="repeat" description="ANK" evidence="3">
    <location>
        <begin position="736"/>
        <end position="762"/>
    </location>
</feature>
<reference evidence="6" key="3">
    <citation type="submission" date="2023-05" db="EMBL/GenBank/DDBJ databases">
        <authorList>
            <person name="Smith C.H."/>
        </authorList>
    </citation>
    <scope>NUCLEOTIDE SEQUENCE</scope>
    <source>
        <strain evidence="6">CHS0354</strain>
        <tissue evidence="6">Mantle</tissue>
    </source>
</reference>
<feature type="repeat" description="ANK" evidence="3">
    <location>
        <begin position="1138"/>
        <end position="1170"/>
    </location>
</feature>
<dbReference type="InterPro" id="IPR036770">
    <property type="entry name" value="Ankyrin_rpt-contain_sf"/>
</dbReference>
<feature type="repeat" description="ANK" evidence="3">
    <location>
        <begin position="178"/>
        <end position="210"/>
    </location>
</feature>
<accession>A0AAE0VSF2</accession>
<dbReference type="PANTHER" id="PTHR24198">
    <property type="entry name" value="ANKYRIN REPEAT AND PROTEIN KINASE DOMAIN-CONTAINING PROTEIN"/>
    <property type="match status" value="1"/>
</dbReference>
<feature type="coiled-coil region" evidence="4">
    <location>
        <begin position="91"/>
        <end position="125"/>
    </location>
</feature>
<feature type="repeat" description="ANK" evidence="3">
    <location>
        <begin position="1875"/>
        <end position="1907"/>
    </location>
</feature>
<name>A0AAE0VSF2_9BIVA</name>
<evidence type="ECO:0000256" key="1">
    <source>
        <dbReference type="ARBA" id="ARBA00022737"/>
    </source>
</evidence>
<feature type="repeat" description="ANK" evidence="3">
    <location>
        <begin position="1942"/>
        <end position="1974"/>
    </location>
</feature>
<feature type="repeat" description="ANK" evidence="3">
    <location>
        <begin position="1205"/>
        <end position="1237"/>
    </location>
</feature>
<feature type="repeat" description="ANK" evidence="3">
    <location>
        <begin position="2076"/>
        <end position="2103"/>
    </location>
</feature>
<feature type="compositionally biased region" description="Basic and acidic residues" evidence="5">
    <location>
        <begin position="35"/>
        <end position="47"/>
    </location>
</feature>
<evidence type="ECO:0000313" key="6">
    <source>
        <dbReference type="EMBL" id="KAK3588331.1"/>
    </source>
</evidence>
<dbReference type="Proteomes" id="UP001195483">
    <property type="component" value="Unassembled WGS sequence"/>
</dbReference>
<keyword evidence="2 3" id="KW-0040">ANK repeat</keyword>
<reference evidence="6" key="1">
    <citation type="journal article" date="2021" name="Genome Biol. Evol.">
        <title>A High-Quality Reference Genome for a Parasitic Bivalve with Doubly Uniparental Inheritance (Bivalvia: Unionida).</title>
        <authorList>
            <person name="Smith C.H."/>
        </authorList>
    </citation>
    <scope>NUCLEOTIDE SEQUENCE</scope>
    <source>
        <strain evidence="6">CHS0354</strain>
    </source>
</reference>
<feature type="repeat" description="ANK" evidence="3">
    <location>
        <begin position="1741"/>
        <end position="1773"/>
    </location>
</feature>